<dbReference type="EMBL" id="DNAN01000487">
    <property type="protein sequence ID" value="HAW76772.1"/>
    <property type="molecule type" value="Genomic_DNA"/>
</dbReference>
<proteinExistence type="predicted"/>
<dbReference type="AlphaFoldDB" id="A0A350P655"/>
<evidence type="ECO:0000313" key="1">
    <source>
        <dbReference type="EMBL" id="HAW76772.1"/>
    </source>
</evidence>
<gene>
    <name evidence="1" type="ORF">DCW74_13675</name>
</gene>
<dbReference type="Proteomes" id="UP000263517">
    <property type="component" value="Unassembled WGS sequence"/>
</dbReference>
<sequence>MADAVSSQTIQDGERKAVLKFTNVSDGTGESAVKKVDVSELGANLRGEACSSVAINKIWWQCVGMSVKIDFDATSNVLAIGLSPDSNGYHDYSNFSGIPNNAGSGKTGDLDFTTTGADSGDTYMIILELIKAYG</sequence>
<protein>
    <submittedName>
        <fullName evidence="1">Uncharacterized protein</fullName>
    </submittedName>
</protein>
<evidence type="ECO:0000313" key="2">
    <source>
        <dbReference type="Proteomes" id="UP000263517"/>
    </source>
</evidence>
<organism evidence="1 2">
    <name type="scientific">Alteromonas australica</name>
    <dbReference type="NCBI Taxonomy" id="589873"/>
    <lineage>
        <taxon>Bacteria</taxon>
        <taxon>Pseudomonadati</taxon>
        <taxon>Pseudomonadota</taxon>
        <taxon>Gammaproteobacteria</taxon>
        <taxon>Alteromonadales</taxon>
        <taxon>Alteromonadaceae</taxon>
        <taxon>Alteromonas/Salinimonas group</taxon>
        <taxon>Alteromonas</taxon>
    </lineage>
</organism>
<comment type="caution">
    <text evidence="1">The sequence shown here is derived from an EMBL/GenBank/DDBJ whole genome shotgun (WGS) entry which is preliminary data.</text>
</comment>
<name>A0A350P655_9ALTE</name>
<accession>A0A350P655</accession>
<reference evidence="1 2" key="1">
    <citation type="journal article" date="2018" name="Nat. Biotechnol.">
        <title>A standardized bacterial taxonomy based on genome phylogeny substantially revises the tree of life.</title>
        <authorList>
            <person name="Parks D.H."/>
            <person name="Chuvochina M."/>
            <person name="Waite D.W."/>
            <person name="Rinke C."/>
            <person name="Skarshewski A."/>
            <person name="Chaumeil P.A."/>
            <person name="Hugenholtz P."/>
        </authorList>
    </citation>
    <scope>NUCLEOTIDE SEQUENCE [LARGE SCALE GENOMIC DNA]</scope>
    <source>
        <strain evidence="1">UBA11978</strain>
    </source>
</reference>